<reference evidence="1" key="1">
    <citation type="submission" date="2020-05" db="EMBL/GenBank/DDBJ databases">
        <authorList>
            <person name="Chiriac C."/>
            <person name="Salcher M."/>
            <person name="Ghai R."/>
            <person name="Kavagutti S V."/>
        </authorList>
    </citation>
    <scope>NUCLEOTIDE SEQUENCE</scope>
</reference>
<proteinExistence type="predicted"/>
<dbReference type="AlphaFoldDB" id="A0A6J6EMQ5"/>
<sequence>MLNMSYALGSAVVVMVSAAAPGPVMLTAWVLMVPLVSVMFEMDESKVMVSPLTASAAASRNLQLPGVLSLQLPATATPSAFESTVMVEAALADPANAVSSAAALPATRTPAPPRALPVRARDRRSARFNAGVVASVVVMGPCSKSVTSWYNRIGTVNHGCGRERTQKARSSGRAFLLFRFECDGVASSASE</sequence>
<protein>
    <submittedName>
        <fullName evidence="1">Unannotated protein</fullName>
    </submittedName>
</protein>
<name>A0A6J6EMQ5_9ZZZZ</name>
<gene>
    <name evidence="1" type="ORF">UFOPK1711_00903</name>
</gene>
<accession>A0A6J6EMQ5</accession>
<dbReference type="EMBL" id="CAEZTR010000044">
    <property type="protein sequence ID" value="CAB4577196.1"/>
    <property type="molecule type" value="Genomic_DNA"/>
</dbReference>
<evidence type="ECO:0000313" key="1">
    <source>
        <dbReference type="EMBL" id="CAB4577196.1"/>
    </source>
</evidence>
<organism evidence="1">
    <name type="scientific">freshwater metagenome</name>
    <dbReference type="NCBI Taxonomy" id="449393"/>
    <lineage>
        <taxon>unclassified sequences</taxon>
        <taxon>metagenomes</taxon>
        <taxon>ecological metagenomes</taxon>
    </lineage>
</organism>